<proteinExistence type="predicted"/>
<evidence type="ECO:0000313" key="2">
    <source>
        <dbReference type="Proteomes" id="UP000639643"/>
    </source>
</evidence>
<dbReference type="Proteomes" id="UP000639643">
    <property type="component" value="Unassembled WGS sequence"/>
</dbReference>
<reference evidence="1" key="1">
    <citation type="journal article" date="2020" name="Phytopathology">
        <title>Genome Sequence Resources of Colletotrichum truncatum, C. plurivorum, C. musicola, and C. sojae: Four Species Pathogenic to Soybean (Glycine max).</title>
        <authorList>
            <person name="Rogerio F."/>
            <person name="Boufleur T.R."/>
            <person name="Ciampi-Guillardi M."/>
            <person name="Sukno S.A."/>
            <person name="Thon M.R."/>
            <person name="Massola Junior N.S."/>
            <person name="Baroncelli R."/>
        </authorList>
    </citation>
    <scope>NUCLEOTIDE SEQUENCE</scope>
    <source>
        <strain evidence="1">LFN0074</strain>
    </source>
</reference>
<name>A0A8H6MVN4_9PEZI</name>
<dbReference type="AlphaFoldDB" id="A0A8H6MVN4"/>
<keyword evidence="2" id="KW-1185">Reference proteome</keyword>
<gene>
    <name evidence="1" type="ORF">CMUS01_13410</name>
</gene>
<organism evidence="1 2">
    <name type="scientific">Colletotrichum musicola</name>
    <dbReference type="NCBI Taxonomy" id="2175873"/>
    <lineage>
        <taxon>Eukaryota</taxon>
        <taxon>Fungi</taxon>
        <taxon>Dikarya</taxon>
        <taxon>Ascomycota</taxon>
        <taxon>Pezizomycotina</taxon>
        <taxon>Sordariomycetes</taxon>
        <taxon>Hypocreomycetidae</taxon>
        <taxon>Glomerellales</taxon>
        <taxon>Glomerellaceae</taxon>
        <taxon>Colletotrichum</taxon>
        <taxon>Colletotrichum orchidearum species complex</taxon>
    </lineage>
</organism>
<sequence>MSGEPLGELRLKWGWGSISSAIVDTENSFTNAVGGKDLFLAPGAWASVKACQDIRLRVSAPPARDTIIAQPIARDQTHAFYLIEAPLSSSRFVPSISARASQARADGRPEAREVGMYGCSLYDEGDATVQMV</sequence>
<dbReference type="EMBL" id="WIGM01000842">
    <property type="protein sequence ID" value="KAF6810692.1"/>
    <property type="molecule type" value="Genomic_DNA"/>
</dbReference>
<protein>
    <submittedName>
        <fullName evidence="1">Uncharacterized protein</fullName>
    </submittedName>
</protein>
<evidence type="ECO:0000313" key="1">
    <source>
        <dbReference type="EMBL" id="KAF6810692.1"/>
    </source>
</evidence>
<accession>A0A8H6MVN4</accession>
<comment type="caution">
    <text evidence="1">The sequence shown here is derived from an EMBL/GenBank/DDBJ whole genome shotgun (WGS) entry which is preliminary data.</text>
</comment>